<name>A0ABQ5XE05_9GAMM</name>
<evidence type="ECO:0000313" key="2">
    <source>
        <dbReference type="Proteomes" id="UP001156627"/>
    </source>
</evidence>
<evidence type="ECO:0000313" key="1">
    <source>
        <dbReference type="EMBL" id="GLQ89454.1"/>
    </source>
</evidence>
<dbReference type="RefSeq" id="WP_284332885.1">
    <property type="nucleotide sequence ID" value="NZ_BSOA01000034.1"/>
</dbReference>
<proteinExistence type="predicted"/>
<protein>
    <submittedName>
        <fullName evidence="1">Uncharacterized protein</fullName>
    </submittedName>
</protein>
<dbReference type="Proteomes" id="UP001156627">
    <property type="component" value="Unassembled WGS sequence"/>
</dbReference>
<accession>A0ABQ5XE05</accession>
<keyword evidence="2" id="KW-1185">Reference proteome</keyword>
<reference evidence="2" key="1">
    <citation type="journal article" date="2019" name="Int. J. Syst. Evol. Microbiol.">
        <title>The Global Catalogue of Microorganisms (GCM) 10K type strain sequencing project: providing services to taxonomists for standard genome sequencing and annotation.</title>
        <authorList>
            <consortium name="The Broad Institute Genomics Platform"/>
            <consortium name="The Broad Institute Genome Sequencing Center for Infectious Disease"/>
            <person name="Wu L."/>
            <person name="Ma J."/>
        </authorList>
    </citation>
    <scope>NUCLEOTIDE SEQUENCE [LARGE SCALE GENOMIC DNA]</scope>
    <source>
        <strain evidence="2">NBRC 111981</strain>
    </source>
</reference>
<dbReference type="EMBL" id="BSOA01000034">
    <property type="protein sequence ID" value="GLQ89454.1"/>
    <property type="molecule type" value="Genomic_DNA"/>
</dbReference>
<comment type="caution">
    <text evidence="1">The sequence shown here is derived from an EMBL/GenBank/DDBJ whole genome shotgun (WGS) entry which is preliminary data.</text>
</comment>
<sequence>MKEENVVTMASEEARAQDGSVQIQVTVCKDTLIPFLVFNPDTATINSKQRVTYVMETYGYAFTSISFTMGGEKPPKYNPHPSPFASPTTSVDVHGSQCGSGGSYTYSVTLTAFLCGDGGVEEDPVTGNTQIHNVPE</sequence>
<gene>
    <name evidence="1" type="ORF">GCM10007898_30270</name>
</gene>
<organism evidence="1 2">
    <name type="scientific">Dyella flagellata</name>
    <dbReference type="NCBI Taxonomy" id="1867833"/>
    <lineage>
        <taxon>Bacteria</taxon>
        <taxon>Pseudomonadati</taxon>
        <taxon>Pseudomonadota</taxon>
        <taxon>Gammaproteobacteria</taxon>
        <taxon>Lysobacterales</taxon>
        <taxon>Rhodanobacteraceae</taxon>
        <taxon>Dyella</taxon>
    </lineage>
</organism>